<reference evidence="4" key="1">
    <citation type="journal article" date="2023" name="Mol. Phylogenet. Evol.">
        <title>Genome-scale phylogeny and comparative genomics of the fungal order Sordariales.</title>
        <authorList>
            <person name="Hensen N."/>
            <person name="Bonometti L."/>
            <person name="Westerberg I."/>
            <person name="Brannstrom I.O."/>
            <person name="Guillou S."/>
            <person name="Cros-Aarteil S."/>
            <person name="Calhoun S."/>
            <person name="Haridas S."/>
            <person name="Kuo A."/>
            <person name="Mondo S."/>
            <person name="Pangilinan J."/>
            <person name="Riley R."/>
            <person name="LaButti K."/>
            <person name="Andreopoulos B."/>
            <person name="Lipzen A."/>
            <person name="Chen C."/>
            <person name="Yan M."/>
            <person name="Daum C."/>
            <person name="Ng V."/>
            <person name="Clum A."/>
            <person name="Steindorff A."/>
            <person name="Ohm R.A."/>
            <person name="Martin F."/>
            <person name="Silar P."/>
            <person name="Natvig D.O."/>
            <person name="Lalanne C."/>
            <person name="Gautier V."/>
            <person name="Ament-Velasquez S.L."/>
            <person name="Kruys A."/>
            <person name="Hutchinson M.I."/>
            <person name="Powell A.J."/>
            <person name="Barry K."/>
            <person name="Miller A.N."/>
            <person name="Grigoriev I.V."/>
            <person name="Debuchy R."/>
            <person name="Gladieux P."/>
            <person name="Hiltunen Thoren M."/>
            <person name="Johannesson H."/>
        </authorList>
    </citation>
    <scope>NUCLEOTIDE SEQUENCE</scope>
    <source>
        <strain evidence="4">PSN243</strain>
    </source>
</reference>
<organism evidence="4 5">
    <name type="scientific">Podospora aff. communis PSN243</name>
    <dbReference type="NCBI Taxonomy" id="3040156"/>
    <lineage>
        <taxon>Eukaryota</taxon>
        <taxon>Fungi</taxon>
        <taxon>Dikarya</taxon>
        <taxon>Ascomycota</taxon>
        <taxon>Pezizomycotina</taxon>
        <taxon>Sordariomycetes</taxon>
        <taxon>Sordariomycetidae</taxon>
        <taxon>Sordariales</taxon>
        <taxon>Podosporaceae</taxon>
        <taxon>Podospora</taxon>
    </lineage>
</organism>
<feature type="compositionally biased region" description="Polar residues" evidence="2">
    <location>
        <begin position="282"/>
        <end position="293"/>
    </location>
</feature>
<feature type="compositionally biased region" description="Polar residues" evidence="2">
    <location>
        <begin position="457"/>
        <end position="479"/>
    </location>
</feature>
<dbReference type="GO" id="GO:0003723">
    <property type="term" value="F:RNA binding"/>
    <property type="evidence" value="ECO:0007669"/>
    <property type="project" value="UniProtKB-UniRule"/>
</dbReference>
<feature type="compositionally biased region" description="Polar residues" evidence="2">
    <location>
        <begin position="1092"/>
        <end position="1107"/>
    </location>
</feature>
<evidence type="ECO:0000256" key="1">
    <source>
        <dbReference type="PROSITE-ProRule" id="PRU00176"/>
    </source>
</evidence>
<feature type="region of interest" description="Disordered" evidence="2">
    <location>
        <begin position="277"/>
        <end position="357"/>
    </location>
</feature>
<feature type="compositionally biased region" description="Low complexity" evidence="2">
    <location>
        <begin position="803"/>
        <end position="815"/>
    </location>
</feature>
<feature type="compositionally biased region" description="Polar residues" evidence="2">
    <location>
        <begin position="139"/>
        <end position="155"/>
    </location>
</feature>
<feature type="compositionally biased region" description="Polar residues" evidence="2">
    <location>
        <begin position="317"/>
        <end position="330"/>
    </location>
</feature>
<feature type="compositionally biased region" description="Polar residues" evidence="2">
    <location>
        <begin position="81"/>
        <end position="115"/>
    </location>
</feature>
<feature type="region of interest" description="Disordered" evidence="2">
    <location>
        <begin position="24"/>
        <end position="161"/>
    </location>
</feature>
<feature type="compositionally biased region" description="Basic and acidic residues" evidence="2">
    <location>
        <begin position="35"/>
        <end position="48"/>
    </location>
</feature>
<protein>
    <recommendedName>
        <fullName evidence="3">RRM domain-containing protein</fullName>
    </recommendedName>
</protein>
<accession>A0AAV9GZJ4</accession>
<dbReference type="InterPro" id="IPR012677">
    <property type="entry name" value="Nucleotide-bd_a/b_plait_sf"/>
</dbReference>
<feature type="region of interest" description="Disordered" evidence="2">
    <location>
        <begin position="953"/>
        <end position="1012"/>
    </location>
</feature>
<feature type="compositionally biased region" description="Basic and acidic residues" evidence="2">
    <location>
        <begin position="1079"/>
        <end position="1090"/>
    </location>
</feature>
<dbReference type="InterPro" id="IPR000504">
    <property type="entry name" value="RRM_dom"/>
</dbReference>
<feature type="compositionally biased region" description="Polar residues" evidence="2">
    <location>
        <begin position="53"/>
        <end position="73"/>
    </location>
</feature>
<feature type="region of interest" description="Disordered" evidence="2">
    <location>
        <begin position="781"/>
        <end position="818"/>
    </location>
</feature>
<feature type="compositionally biased region" description="Low complexity" evidence="2">
    <location>
        <begin position="647"/>
        <end position="658"/>
    </location>
</feature>
<dbReference type="PROSITE" id="PS50102">
    <property type="entry name" value="RRM"/>
    <property type="match status" value="1"/>
</dbReference>
<dbReference type="Gene3D" id="3.30.70.330">
    <property type="match status" value="1"/>
</dbReference>
<gene>
    <name evidence="4" type="ORF">QBC34DRAFT_395396</name>
</gene>
<dbReference type="EMBL" id="MU865920">
    <property type="protein sequence ID" value="KAK4453359.1"/>
    <property type="molecule type" value="Genomic_DNA"/>
</dbReference>
<sequence>MVIEQHQQNPSAVEPVAMDAKAEVAVQKPKKAGKKVKEPAAHVADGQKKVPKKSQNTHLAVSLPPQCSDSTNLKLYPVPSHHNSGPSTSRSQPVARQAQRPKTGSASTNGSQNGVQDKHVDGLSRSPPYGGNGDVRYMYSTTGPTRNLGPSSQRSKFAPPPGCLNSDKVGVPGEGTYLACGCVRCKEKSRSVFVPRFPNSAPLEEMLDTLKQMFGPFGAIERISPRQITSAFMRFFVVFESEESAVGAVKTLNGKLCGVGNRTVSVTHPFFSKYFVPIPQKSHGNGRTTSGPNSRRHSGESSQSRRAGLAEDRHSSALAQGQKHISSPQATEDRRNKENQGVPLPKDQPLTASQPLQDNRVEANHPVKKPSGTAKPNLIPCPPIELASHKVQPSLGSPLNVVNRMPSDPFMNQPNPNPAPTHHRTLHYGPPHALGPLPGSADRNQGSMSRRTVREFSGSTAGSNRPYQVSCPPQSDTSVTMGQMPPYPGYPVPMSQPFCQTAVPPAHPSFQGPYFQGQPMNHPGPHIHQPIHPGAPPMVVPGPYMFNSYMNPEGYGAVTAENCPPLGPDLQQMHSMHPSGPVWFNPAQPLYAPWGMPMPPYQGYPPHPMPGSCFPPTANEPPTCPPQPQYQGVLQSLPAAAEVPSNQTETPTQATTAELESETIRVRLPSTPPEATCKTADRSPELDLQPGASGLDELKTSEEGGPSTLPQELNRDENVDSDGATPSLDAAVAEREVDQATHMITKTTPTIAEEGLNGVQETILPDKESSGEGGAVSEVIGAEGETGNPEGILRDSQGQSNDAAESPSPPSSEASLPHELQPASIPRFVSQDIRLDPDFQAQMNTVVRRKPEHQTHWMTPHNSNVYSKPPGFGNHQASFSGPPESASYPVVIDYNNPFPHHAFHSPPVPPPMESSAEIHNLLYGDLFHPPPAFGSQPGNNDSVARKYNPVYEQQYGENGQPVGKTKQKKKNKAKNKKGAGSRPQTPSLPVEGDANPPAHGNSIRAQGDAAGQAHSGLGEVIFGVGNTDGTKANNMADGATAAETKKNGKKNKPNRDSQLSQGGNKPLEGSAACEGEELTAERRVQAKPEPQHVQTLGVNDSHTTLQGTEDKIGAVRVNKKTRGKGGVTRLESLFVPDDEKTKVMEVQTETGAESPRAPSKPEVSLHGSFKGLPKSFDPWPRRSGVSSPPSKKATLPKIVIQALKCENLAPTVSGDNPLTGTSESFFSAVSRLSSRENSPPGGEGVLIVNAEVDLERQPTPPFTPTKASPTSVTPARISTPSTATVNGDLSPPFPVAEKKVALGEDDDNNAAAPATETGTSEPSFIPVDQATAGPPGEAKTNGTKNKVKRKKNKKKQNSTQNGAGDKA</sequence>
<feature type="region of interest" description="Disordered" evidence="2">
    <location>
        <begin position="436"/>
        <end position="479"/>
    </location>
</feature>
<evidence type="ECO:0000313" key="4">
    <source>
        <dbReference type="EMBL" id="KAK4453359.1"/>
    </source>
</evidence>
<dbReference type="SUPFAM" id="SSF54928">
    <property type="entry name" value="RNA-binding domain, RBD"/>
    <property type="match status" value="1"/>
</dbReference>
<feature type="region of interest" description="Disordered" evidence="2">
    <location>
        <begin position="641"/>
        <end position="660"/>
    </location>
</feature>
<feature type="domain" description="RRM" evidence="3">
    <location>
        <begin position="190"/>
        <end position="266"/>
    </location>
</feature>
<feature type="region of interest" description="Disordered" evidence="2">
    <location>
        <begin position="1147"/>
        <end position="1193"/>
    </location>
</feature>
<feature type="region of interest" description="Disordered" evidence="2">
    <location>
        <begin position="666"/>
        <end position="725"/>
    </location>
</feature>
<comment type="caution">
    <text evidence="4">The sequence shown here is derived from an EMBL/GenBank/DDBJ whole genome shotgun (WGS) entry which is preliminary data.</text>
</comment>
<keyword evidence="5" id="KW-1185">Reference proteome</keyword>
<feature type="compositionally biased region" description="Polar residues" evidence="2">
    <location>
        <begin position="1265"/>
        <end position="1287"/>
    </location>
</feature>
<evidence type="ECO:0000259" key="3">
    <source>
        <dbReference type="PROSITE" id="PS50102"/>
    </source>
</evidence>
<proteinExistence type="predicted"/>
<feature type="region of interest" description="Disordered" evidence="2">
    <location>
        <begin position="1251"/>
        <end position="1367"/>
    </location>
</feature>
<dbReference type="CDD" id="cd00590">
    <property type="entry name" value="RRM_SF"/>
    <property type="match status" value="1"/>
</dbReference>
<dbReference type="Proteomes" id="UP001321760">
    <property type="component" value="Unassembled WGS sequence"/>
</dbReference>
<feature type="compositionally biased region" description="Basic residues" evidence="2">
    <location>
        <begin position="1345"/>
        <end position="1356"/>
    </location>
</feature>
<name>A0AAV9GZJ4_9PEZI</name>
<feature type="compositionally biased region" description="Basic residues" evidence="2">
    <location>
        <begin position="965"/>
        <end position="979"/>
    </location>
</feature>
<evidence type="ECO:0000256" key="2">
    <source>
        <dbReference type="SAM" id="MobiDB-lite"/>
    </source>
</evidence>
<dbReference type="Pfam" id="PF00076">
    <property type="entry name" value="RRM_1"/>
    <property type="match status" value="1"/>
</dbReference>
<keyword evidence="1" id="KW-0694">RNA-binding</keyword>
<reference evidence="4" key="2">
    <citation type="submission" date="2023-05" db="EMBL/GenBank/DDBJ databases">
        <authorList>
            <consortium name="Lawrence Berkeley National Laboratory"/>
            <person name="Steindorff A."/>
            <person name="Hensen N."/>
            <person name="Bonometti L."/>
            <person name="Westerberg I."/>
            <person name="Brannstrom I.O."/>
            <person name="Guillou S."/>
            <person name="Cros-Aarteil S."/>
            <person name="Calhoun S."/>
            <person name="Haridas S."/>
            <person name="Kuo A."/>
            <person name="Mondo S."/>
            <person name="Pangilinan J."/>
            <person name="Riley R."/>
            <person name="Labutti K."/>
            <person name="Andreopoulos B."/>
            <person name="Lipzen A."/>
            <person name="Chen C."/>
            <person name="Yanf M."/>
            <person name="Daum C."/>
            <person name="Ng V."/>
            <person name="Clum A."/>
            <person name="Ohm R."/>
            <person name="Martin F."/>
            <person name="Silar P."/>
            <person name="Natvig D."/>
            <person name="Lalanne C."/>
            <person name="Gautier V."/>
            <person name="Ament-Velasquez S.L."/>
            <person name="Kruys A."/>
            <person name="Hutchinson M.I."/>
            <person name="Powell A.J."/>
            <person name="Barry K."/>
            <person name="Miller A.N."/>
            <person name="Grigoriev I.V."/>
            <person name="Debuchy R."/>
            <person name="Gladieux P."/>
            <person name="Thoren M.H."/>
            <person name="Johannesson H."/>
        </authorList>
    </citation>
    <scope>NUCLEOTIDE SEQUENCE</scope>
    <source>
        <strain evidence="4">PSN243</strain>
    </source>
</reference>
<evidence type="ECO:0000313" key="5">
    <source>
        <dbReference type="Proteomes" id="UP001321760"/>
    </source>
</evidence>
<dbReference type="InterPro" id="IPR035979">
    <property type="entry name" value="RBD_domain_sf"/>
</dbReference>
<feature type="region of interest" description="Disordered" evidence="2">
    <location>
        <begin position="1041"/>
        <end position="1111"/>
    </location>
</feature>